<accession>A0ABV8XJP5</accession>
<evidence type="ECO:0000313" key="4">
    <source>
        <dbReference type="Proteomes" id="UP001596015"/>
    </source>
</evidence>
<name>A0ABV8XJP5_9GAMM</name>
<feature type="chain" id="PRO_5046202509" description="EF hand" evidence="2">
    <location>
        <begin position="32"/>
        <end position="137"/>
    </location>
</feature>
<protein>
    <recommendedName>
        <fullName evidence="5">EF hand</fullName>
    </recommendedName>
</protein>
<evidence type="ECO:0000256" key="2">
    <source>
        <dbReference type="SAM" id="SignalP"/>
    </source>
</evidence>
<dbReference type="Proteomes" id="UP001596015">
    <property type="component" value="Unassembled WGS sequence"/>
</dbReference>
<sequence>MTIRAGWRVGSAGMLALLLSGSVLVSGSALAQEDTASSEDQKQTATEADEVSDKATGVSDEDASFGQGGAQTPLDQRRNAVTFGQMDVDQDGVLSEEEARQADQLELFQRLDDGEGEVTRETFQDEVGSDTLPEVAE</sequence>
<dbReference type="EMBL" id="JBHSEO010000058">
    <property type="protein sequence ID" value="MFC4417724.1"/>
    <property type="molecule type" value="Genomic_DNA"/>
</dbReference>
<evidence type="ECO:0000256" key="1">
    <source>
        <dbReference type="SAM" id="MobiDB-lite"/>
    </source>
</evidence>
<feature type="signal peptide" evidence="2">
    <location>
        <begin position="1"/>
        <end position="31"/>
    </location>
</feature>
<dbReference type="RefSeq" id="WP_040243936.1">
    <property type="nucleotide sequence ID" value="NZ_JAKGAK010000001.1"/>
</dbReference>
<feature type="compositionally biased region" description="Basic and acidic residues" evidence="1">
    <location>
        <begin position="110"/>
        <end position="123"/>
    </location>
</feature>
<feature type="region of interest" description="Disordered" evidence="1">
    <location>
        <begin position="29"/>
        <end position="80"/>
    </location>
</feature>
<organism evidence="3 4">
    <name type="scientific">Chromohalobacter beijerinckii</name>
    <dbReference type="NCBI Taxonomy" id="86179"/>
    <lineage>
        <taxon>Bacteria</taxon>
        <taxon>Pseudomonadati</taxon>
        <taxon>Pseudomonadota</taxon>
        <taxon>Gammaproteobacteria</taxon>
        <taxon>Oceanospirillales</taxon>
        <taxon>Halomonadaceae</taxon>
        <taxon>Chromohalobacter</taxon>
    </lineage>
</organism>
<reference evidence="4" key="1">
    <citation type="journal article" date="2019" name="Int. J. Syst. Evol. Microbiol.">
        <title>The Global Catalogue of Microorganisms (GCM) 10K type strain sequencing project: providing services to taxonomists for standard genome sequencing and annotation.</title>
        <authorList>
            <consortium name="The Broad Institute Genomics Platform"/>
            <consortium name="The Broad Institute Genome Sequencing Center for Infectious Disease"/>
            <person name="Wu L."/>
            <person name="Ma J."/>
        </authorList>
    </citation>
    <scope>NUCLEOTIDE SEQUENCE [LARGE SCALE GENOMIC DNA]</scope>
    <source>
        <strain evidence="4">CCUG 49679</strain>
    </source>
</reference>
<keyword evidence="4" id="KW-1185">Reference proteome</keyword>
<proteinExistence type="predicted"/>
<keyword evidence="2" id="KW-0732">Signal</keyword>
<feature type="region of interest" description="Disordered" evidence="1">
    <location>
        <begin position="110"/>
        <end position="137"/>
    </location>
</feature>
<comment type="caution">
    <text evidence="3">The sequence shown here is derived from an EMBL/GenBank/DDBJ whole genome shotgun (WGS) entry which is preliminary data.</text>
</comment>
<evidence type="ECO:0000313" key="3">
    <source>
        <dbReference type="EMBL" id="MFC4417724.1"/>
    </source>
</evidence>
<evidence type="ECO:0008006" key="5">
    <source>
        <dbReference type="Google" id="ProtNLM"/>
    </source>
</evidence>
<gene>
    <name evidence="3" type="ORF">ACFO0E_15115</name>
</gene>